<dbReference type="GO" id="GO:0004175">
    <property type="term" value="F:endopeptidase activity"/>
    <property type="evidence" value="ECO:0007669"/>
    <property type="project" value="TreeGrafter"/>
</dbReference>
<evidence type="ECO:0000256" key="5">
    <source>
        <dbReference type="RuleBase" id="RU004404"/>
    </source>
</evidence>
<accession>E0XX09</accession>
<dbReference type="SMART" id="SM00245">
    <property type="entry name" value="TSPc"/>
    <property type="match status" value="1"/>
</dbReference>
<dbReference type="InterPro" id="IPR029045">
    <property type="entry name" value="ClpP/crotonase-like_dom_sf"/>
</dbReference>
<dbReference type="Gene3D" id="3.30.750.44">
    <property type="match status" value="1"/>
</dbReference>
<dbReference type="NCBIfam" id="TIGR00225">
    <property type="entry name" value="prc"/>
    <property type="match status" value="1"/>
</dbReference>
<keyword evidence="3 5" id="KW-0378">Hydrolase</keyword>
<dbReference type="CDD" id="cd06782">
    <property type="entry name" value="cpPDZ_CPP-like"/>
    <property type="match status" value="1"/>
</dbReference>
<dbReference type="GO" id="GO:0007165">
    <property type="term" value="P:signal transduction"/>
    <property type="evidence" value="ECO:0007669"/>
    <property type="project" value="TreeGrafter"/>
</dbReference>
<feature type="domain" description="PDZ" evidence="6">
    <location>
        <begin position="84"/>
        <end position="152"/>
    </location>
</feature>
<dbReference type="PROSITE" id="PS50106">
    <property type="entry name" value="PDZ"/>
    <property type="match status" value="1"/>
</dbReference>
<dbReference type="GO" id="GO:0030288">
    <property type="term" value="C:outer membrane-bounded periplasmic space"/>
    <property type="evidence" value="ECO:0007669"/>
    <property type="project" value="TreeGrafter"/>
</dbReference>
<dbReference type="AlphaFoldDB" id="E0XX09"/>
<name>E0XX09_9RHOB</name>
<protein>
    <submittedName>
        <fullName evidence="7">Periplasmic protease</fullName>
    </submittedName>
</protein>
<evidence type="ECO:0000256" key="2">
    <source>
        <dbReference type="ARBA" id="ARBA00022670"/>
    </source>
</evidence>
<dbReference type="Pfam" id="PF22694">
    <property type="entry name" value="CtpB_N-like"/>
    <property type="match status" value="1"/>
</dbReference>
<proteinExistence type="inferred from homology"/>
<evidence type="ECO:0000313" key="7">
    <source>
        <dbReference type="EMBL" id="ADI18950.1"/>
    </source>
</evidence>
<dbReference type="CDD" id="cd07560">
    <property type="entry name" value="Peptidase_S41_CPP"/>
    <property type="match status" value="1"/>
</dbReference>
<dbReference type="SUPFAM" id="SSF50156">
    <property type="entry name" value="PDZ domain-like"/>
    <property type="match status" value="1"/>
</dbReference>
<evidence type="ECO:0000256" key="1">
    <source>
        <dbReference type="ARBA" id="ARBA00009179"/>
    </source>
</evidence>
<dbReference type="InterPro" id="IPR036034">
    <property type="entry name" value="PDZ_sf"/>
</dbReference>
<dbReference type="PANTHER" id="PTHR32060">
    <property type="entry name" value="TAIL-SPECIFIC PROTEASE"/>
    <property type="match status" value="1"/>
</dbReference>
<dbReference type="SMART" id="SM00228">
    <property type="entry name" value="PDZ"/>
    <property type="match status" value="1"/>
</dbReference>
<dbReference type="Gene3D" id="3.90.226.10">
    <property type="entry name" value="2-enoyl-CoA Hydratase, Chain A, domain 1"/>
    <property type="match status" value="1"/>
</dbReference>
<dbReference type="InterPro" id="IPR005151">
    <property type="entry name" value="Tail-specific_protease"/>
</dbReference>
<keyword evidence="4 5" id="KW-0720">Serine protease</keyword>
<dbReference type="Pfam" id="PF03572">
    <property type="entry name" value="Peptidase_S41"/>
    <property type="match status" value="1"/>
</dbReference>
<dbReference type="PANTHER" id="PTHR32060:SF30">
    <property type="entry name" value="CARBOXY-TERMINAL PROCESSING PROTEASE CTPA"/>
    <property type="match status" value="1"/>
</dbReference>
<dbReference type="SUPFAM" id="SSF52096">
    <property type="entry name" value="ClpP/crotonase"/>
    <property type="match status" value="1"/>
</dbReference>
<dbReference type="FunFam" id="2.30.42.10:FF:000063">
    <property type="entry name" value="Peptidase, S41 family"/>
    <property type="match status" value="1"/>
</dbReference>
<evidence type="ECO:0000256" key="4">
    <source>
        <dbReference type="ARBA" id="ARBA00022825"/>
    </source>
</evidence>
<reference evidence="7" key="1">
    <citation type="journal article" date="2011" name="Environ. Microbiol.">
        <title>Time-series analyses of Monterey Bay coastal microbial picoplankton using a 'genome proxy' microarray.</title>
        <authorList>
            <person name="Rich V.I."/>
            <person name="Pham V.D."/>
            <person name="Eppley J."/>
            <person name="Shi Y."/>
            <person name="DeLong E.F."/>
        </authorList>
    </citation>
    <scope>NUCLEOTIDE SEQUENCE</scope>
</reference>
<sequence>MSNSISKYLVIILIFLCSFTLNPVLSKENKKETYEQLDLFGQVFDLIKSKYVEEVKSKELIEAAINGMLSSLDPHSGFLAPRSYDDMQVDTKGSFGGLGIEVTQQDGFVKVVSPMDDTPAFKAGVLAGDFITFVDDKPMLGLTLSEAVDIMRGPVGSSVKLTIVREGLEDPIEVLVTRAVIKLTAAKVRTENDIVIMRVTTFNEQTIPNLDEGMKKAVEKLGEAEPKGFVLDLRNNPGGLLSEAISVTDLFLDQGEIVSTRDREGKGERYKASKGDIAEGKPLVILINAGSASASEIVAGALQDHRRAIVLGTKSFGKGSVQSVLPMGQSGGIRLTTARYYTPSGRSIQALGVTPDVFLEFKRVEKSEEENRKTFSEADLEGALSNDSLTEAEKEMLRKEEMSFQETTKRRNKDNQLAHAIDLIEGLSVYSLKE</sequence>
<organism evidence="7">
    <name type="scientific">uncultured Rhodobacterales bacterium HF0010_10C01</name>
    <dbReference type="NCBI Taxonomy" id="710783"/>
    <lineage>
        <taxon>Bacteria</taxon>
        <taxon>Pseudomonadati</taxon>
        <taxon>Pseudomonadota</taxon>
        <taxon>Alphaproteobacteria</taxon>
        <taxon>Rhodobacterales</taxon>
        <taxon>environmental samples</taxon>
    </lineage>
</organism>
<dbReference type="GO" id="GO:0006508">
    <property type="term" value="P:proteolysis"/>
    <property type="evidence" value="ECO:0007669"/>
    <property type="project" value="UniProtKB-KW"/>
</dbReference>
<dbReference type="InterPro" id="IPR001478">
    <property type="entry name" value="PDZ"/>
</dbReference>
<evidence type="ECO:0000259" key="6">
    <source>
        <dbReference type="PROSITE" id="PS50106"/>
    </source>
</evidence>
<dbReference type="Pfam" id="PF13180">
    <property type="entry name" value="PDZ_2"/>
    <property type="match status" value="1"/>
</dbReference>
<dbReference type="MEROPS" id="S41.004"/>
<dbReference type="GO" id="GO:0008236">
    <property type="term" value="F:serine-type peptidase activity"/>
    <property type="evidence" value="ECO:0007669"/>
    <property type="project" value="UniProtKB-KW"/>
</dbReference>
<dbReference type="EMBL" id="GU474905">
    <property type="protein sequence ID" value="ADI18950.1"/>
    <property type="molecule type" value="Genomic_DNA"/>
</dbReference>
<evidence type="ECO:0000256" key="3">
    <source>
        <dbReference type="ARBA" id="ARBA00022801"/>
    </source>
</evidence>
<dbReference type="InterPro" id="IPR004447">
    <property type="entry name" value="Peptidase_S41A"/>
</dbReference>
<comment type="similarity">
    <text evidence="1 5">Belongs to the peptidase S41A family.</text>
</comment>
<keyword evidence="2 5" id="KW-0645">Protease</keyword>
<dbReference type="Gene3D" id="2.30.42.10">
    <property type="match status" value="1"/>
</dbReference>
<dbReference type="InterPro" id="IPR055210">
    <property type="entry name" value="CtpA/B_N"/>
</dbReference>